<feature type="domain" description="Aminoglycoside phosphotransferase" evidence="1">
    <location>
        <begin position="5"/>
        <end position="156"/>
    </location>
</feature>
<evidence type="ECO:0000313" key="4">
    <source>
        <dbReference type="Proteomes" id="UP000196710"/>
    </source>
</evidence>
<dbReference type="RefSeq" id="WP_084384426.1">
    <property type="nucleotide sequence ID" value="NZ_CAJTCQ010000001.1"/>
</dbReference>
<dbReference type="EMBL" id="CP021422">
    <property type="protein sequence ID" value="ASB41977.1"/>
    <property type="molecule type" value="Genomic_DNA"/>
</dbReference>
<dbReference type="SUPFAM" id="SSF56112">
    <property type="entry name" value="Protein kinase-like (PK-like)"/>
    <property type="match status" value="1"/>
</dbReference>
<keyword evidence="4" id="KW-1185">Reference proteome</keyword>
<dbReference type="EMBL" id="CP065321">
    <property type="protein sequence ID" value="QQR31242.1"/>
    <property type="molecule type" value="Genomic_DNA"/>
</dbReference>
<evidence type="ECO:0000259" key="1">
    <source>
        <dbReference type="Pfam" id="PF01636"/>
    </source>
</evidence>
<accession>A0A1Z2XU41</accession>
<dbReference type="Proteomes" id="UP000596035">
    <property type="component" value="Chromosome"/>
</dbReference>
<dbReference type="Pfam" id="PF01636">
    <property type="entry name" value="APH"/>
    <property type="match status" value="1"/>
</dbReference>
<evidence type="ECO:0000313" key="3">
    <source>
        <dbReference type="EMBL" id="QQR31242.1"/>
    </source>
</evidence>
<protein>
    <submittedName>
        <fullName evidence="3">Aminoglycoside phosphotransferase family protein</fullName>
    </submittedName>
</protein>
<dbReference type="AlphaFoldDB" id="A0A1Z2XU41"/>
<proteinExistence type="predicted"/>
<dbReference type="KEGG" id="amur:ADH66_15735"/>
<dbReference type="Proteomes" id="UP000196710">
    <property type="component" value="Chromosome"/>
</dbReference>
<dbReference type="InterPro" id="IPR002575">
    <property type="entry name" value="Aminoglycoside_PTrfase"/>
</dbReference>
<reference evidence="4" key="2">
    <citation type="submission" date="2017-05" db="EMBL/GenBank/DDBJ databases">
        <title>Improved OligoMM genomes.</title>
        <authorList>
            <person name="Garzetti D."/>
        </authorList>
    </citation>
    <scope>NUCLEOTIDE SEQUENCE [LARGE SCALE GENOMIC DNA]</scope>
    <source>
        <strain evidence="4">KB18</strain>
    </source>
</reference>
<name>A0A1Z2XU41_9FIRM</name>
<gene>
    <name evidence="2" type="ORF">ADH66_15735</name>
    <name evidence="3" type="ORF">I5Q82_06110</name>
</gene>
<dbReference type="InterPro" id="IPR011009">
    <property type="entry name" value="Kinase-like_dom_sf"/>
</dbReference>
<sequence>MDSQLDYSNEAAVCEALTCWGISTPRLIAHGMIQDTYLFYYIITEYCPGELAGPWLECASPSQLEGFIRQLKELLQTMHRPAQGLIPPMDLLKRALENPRLERLPVSLRDEMTDRAERLDLTNTVLVHGDLTGENILIGANDQPIIIDCADSCPAPGGMSWPRWSLSFSTAAGICCGCSRTPIQRYSQNKS</sequence>
<reference evidence="2" key="1">
    <citation type="journal article" date="2017" name="Genome Announc.">
        <title>High-Quality Whole-Genome Sequences of the Oligo-Mouse-Microbiota Bacterial Community.</title>
        <authorList>
            <person name="Garzetti D."/>
            <person name="Brugiroux S."/>
            <person name="Bunk B."/>
            <person name="Pukall R."/>
            <person name="McCoy K.D."/>
            <person name="Macpherson A.J."/>
            <person name="Stecher B."/>
        </authorList>
    </citation>
    <scope>NUCLEOTIDE SEQUENCE</scope>
    <source>
        <strain evidence="2">KB18</strain>
    </source>
</reference>
<evidence type="ECO:0000313" key="5">
    <source>
        <dbReference type="Proteomes" id="UP000596035"/>
    </source>
</evidence>
<evidence type="ECO:0000313" key="2">
    <source>
        <dbReference type="EMBL" id="ASB41977.1"/>
    </source>
</evidence>
<reference evidence="3 5" key="3">
    <citation type="submission" date="2020-11" db="EMBL/GenBank/DDBJ databases">
        <title>Closed and high quality bacterial genomes of the OMM12 community.</title>
        <authorList>
            <person name="Marbouty M."/>
            <person name="Lamy-Besnier Q."/>
            <person name="Debarbieux L."/>
            <person name="Koszul R."/>
        </authorList>
    </citation>
    <scope>NUCLEOTIDE SEQUENCE [LARGE SCALE GENOMIC DNA]</scope>
    <source>
        <strain evidence="3 5">KB18</strain>
    </source>
</reference>
<organism evidence="3 5">
    <name type="scientific">Acutalibacter muris</name>
    <dbReference type="NCBI Taxonomy" id="1796620"/>
    <lineage>
        <taxon>Bacteria</taxon>
        <taxon>Bacillati</taxon>
        <taxon>Bacillota</taxon>
        <taxon>Clostridia</taxon>
        <taxon>Eubacteriales</taxon>
        <taxon>Acutalibacteraceae</taxon>
        <taxon>Acutalibacter</taxon>
    </lineage>
</organism>